<name>G9YIX5_9FIRM</name>
<gene>
    <name evidence="1" type="ORF">HMPREF0080_01619</name>
</gene>
<sequence length="49" mass="5325">MAVEGITSPDGRVFGKMAHTERYTGETSFKNISGNKIQPIFAAGVAYFE</sequence>
<dbReference type="Gene3D" id="3.40.50.880">
    <property type="match status" value="1"/>
</dbReference>
<dbReference type="EMBL" id="AGCJ01000071">
    <property type="protein sequence ID" value="EHM39268.1"/>
    <property type="molecule type" value="Genomic_DNA"/>
</dbReference>
<reference evidence="1 2" key="1">
    <citation type="submission" date="2011-08" db="EMBL/GenBank/DDBJ databases">
        <authorList>
            <person name="Weinstock G."/>
            <person name="Sodergren E."/>
            <person name="Clifton S."/>
            <person name="Fulton L."/>
            <person name="Fulton B."/>
            <person name="Courtney L."/>
            <person name="Fronick C."/>
            <person name="Harrison M."/>
            <person name="Strong C."/>
            <person name="Farmer C."/>
            <person name="Delahaunty K."/>
            <person name="Markovic C."/>
            <person name="Hall O."/>
            <person name="Minx P."/>
            <person name="Tomlinson C."/>
            <person name="Mitreva M."/>
            <person name="Hou S."/>
            <person name="Chen J."/>
            <person name="Wollam A."/>
            <person name="Pepin K.H."/>
            <person name="Johnson M."/>
            <person name="Bhonagiri V."/>
            <person name="Zhang X."/>
            <person name="Suruliraj S."/>
            <person name="Warren W."/>
            <person name="Chinwalla A."/>
            <person name="Mardis E.R."/>
            <person name="Wilson R.K."/>
        </authorList>
    </citation>
    <scope>NUCLEOTIDE SEQUENCE [LARGE SCALE GENOMIC DNA]</scope>
    <source>
        <strain evidence="1 2">F0357</strain>
    </source>
</reference>
<evidence type="ECO:0000313" key="2">
    <source>
        <dbReference type="Proteomes" id="UP000005481"/>
    </source>
</evidence>
<dbReference type="Pfam" id="PF13507">
    <property type="entry name" value="GATase_5"/>
    <property type="match status" value="1"/>
</dbReference>
<dbReference type="eggNOG" id="COG0047">
    <property type="taxonomic scope" value="Bacteria"/>
</dbReference>
<evidence type="ECO:0000313" key="1">
    <source>
        <dbReference type="EMBL" id="EHM39268.1"/>
    </source>
</evidence>
<dbReference type="AlphaFoldDB" id="G9YIX5"/>
<dbReference type="SUPFAM" id="SSF52317">
    <property type="entry name" value="Class I glutamine amidotransferase-like"/>
    <property type="match status" value="1"/>
</dbReference>
<comment type="caution">
    <text evidence="1">The sequence shown here is derived from an EMBL/GenBank/DDBJ whole genome shotgun (WGS) entry which is preliminary data.</text>
</comment>
<dbReference type="HOGENOM" id="CLU_3131647_0_0_9"/>
<accession>G9YIX5</accession>
<organism evidence="1 2">
    <name type="scientific">Anaeroglobus geminatus F0357</name>
    <dbReference type="NCBI Taxonomy" id="861450"/>
    <lineage>
        <taxon>Bacteria</taxon>
        <taxon>Bacillati</taxon>
        <taxon>Bacillota</taxon>
        <taxon>Negativicutes</taxon>
        <taxon>Veillonellales</taxon>
        <taxon>Veillonellaceae</taxon>
        <taxon>Anaeroglobus</taxon>
    </lineage>
</organism>
<proteinExistence type="predicted"/>
<dbReference type="PATRIC" id="fig|861450.3.peg.1493"/>
<protein>
    <submittedName>
        <fullName evidence="1">Uncharacterized protein</fullName>
    </submittedName>
</protein>
<keyword evidence="2" id="KW-1185">Reference proteome</keyword>
<dbReference type="Proteomes" id="UP000005481">
    <property type="component" value="Unassembled WGS sequence"/>
</dbReference>
<dbReference type="STRING" id="861450.HMPREF0080_01619"/>
<dbReference type="InterPro" id="IPR029062">
    <property type="entry name" value="Class_I_gatase-like"/>
</dbReference>